<gene>
    <name evidence="4" type="ORF">H9806_07250</name>
</gene>
<reference evidence="4" key="1">
    <citation type="journal article" date="2021" name="PeerJ">
        <title>Extensive microbial diversity within the chicken gut microbiome revealed by metagenomics and culture.</title>
        <authorList>
            <person name="Gilroy R."/>
            <person name="Ravi A."/>
            <person name="Getino M."/>
            <person name="Pursley I."/>
            <person name="Horton D.L."/>
            <person name="Alikhan N.F."/>
            <person name="Baker D."/>
            <person name="Gharbi K."/>
            <person name="Hall N."/>
            <person name="Watson M."/>
            <person name="Adriaenssens E.M."/>
            <person name="Foster-Nyarko E."/>
            <person name="Jarju S."/>
            <person name="Secka A."/>
            <person name="Antonio M."/>
            <person name="Oren A."/>
            <person name="Chaudhuri R.R."/>
            <person name="La Ragione R."/>
            <person name="Hildebrand F."/>
            <person name="Pallen M.J."/>
        </authorList>
    </citation>
    <scope>NUCLEOTIDE SEQUENCE</scope>
    <source>
        <strain evidence="4">F6-686</strain>
    </source>
</reference>
<dbReference type="NCBIfam" id="NF033517">
    <property type="entry name" value="transpos_IS66"/>
    <property type="match status" value="1"/>
</dbReference>
<dbReference type="EMBL" id="JAHLFT010000091">
    <property type="protein sequence ID" value="MBU3828901.1"/>
    <property type="molecule type" value="Genomic_DNA"/>
</dbReference>
<sequence>MKTEIFPGEESPEDIITYKRRKHKAKRQDVLAVFPSEEVYHELSEKEQYCSDCHEKLKEIGSWPARKELVFIPAQLKRLDHIQHAYKCEHCSLNSETDKIIKAPVPKAALAHSYGSSSIIAHTIYQKYELKVPAYRQENDWQKLGLPIHRQDLINWHMKVTDYYFKPVYSRLKEILLTQAVLHADETSYRVLESDTQKTYYWTFLSGKQEKKPITFYHHDPHRSSQVATDFLGNYSGYLHCDMRQAYKQLPEATLVGCWAHVRRKFKEAVPPTTKGKSLSKQGVHYCNQMFTLEKSWENLSNEERHQKRQEKLKPLFDEFFKWCRTNQPLVLPGSKLGRAIAYALNHEDTFKNVLLDGKLVLSNNLAERAIKTLVIGRKNWLFSQSFEGAQSSAIILSLIETAKRNNLDPEKYIEYLLYKLPNEENLTDQEHLSAYLPWTKEVQEKCKTRIERRKAA</sequence>
<feature type="domain" description="Transposase IS66 central" evidence="1">
    <location>
        <begin position="113"/>
        <end position="391"/>
    </location>
</feature>
<dbReference type="InterPro" id="IPR024474">
    <property type="entry name" value="Znf_dom_IS66"/>
</dbReference>
<dbReference type="Pfam" id="PF13817">
    <property type="entry name" value="DDE_Tnp_IS66_C"/>
    <property type="match status" value="1"/>
</dbReference>
<proteinExistence type="predicted"/>
<organism evidence="4 5">
    <name type="scientific">Candidatus Lactobacillus pullistercoris</name>
    <dbReference type="NCBI Taxonomy" id="2838636"/>
    <lineage>
        <taxon>Bacteria</taxon>
        <taxon>Bacillati</taxon>
        <taxon>Bacillota</taxon>
        <taxon>Bacilli</taxon>
        <taxon>Lactobacillales</taxon>
        <taxon>Lactobacillaceae</taxon>
        <taxon>Lactobacillus</taxon>
    </lineage>
</organism>
<comment type="caution">
    <text evidence="4">The sequence shown here is derived from an EMBL/GenBank/DDBJ whole genome shotgun (WGS) entry which is preliminary data.</text>
</comment>
<dbReference type="Pfam" id="PF03050">
    <property type="entry name" value="DDE_Tnp_IS66"/>
    <property type="match status" value="1"/>
</dbReference>
<dbReference type="InterPro" id="IPR004291">
    <property type="entry name" value="Transposase_IS66_central"/>
</dbReference>
<evidence type="ECO:0000259" key="1">
    <source>
        <dbReference type="Pfam" id="PF03050"/>
    </source>
</evidence>
<dbReference type="Pfam" id="PF13005">
    <property type="entry name" value="zf-IS66"/>
    <property type="match status" value="1"/>
</dbReference>
<reference evidence="4" key="2">
    <citation type="submission" date="2021-04" db="EMBL/GenBank/DDBJ databases">
        <authorList>
            <person name="Gilroy R."/>
        </authorList>
    </citation>
    <scope>NUCLEOTIDE SEQUENCE</scope>
    <source>
        <strain evidence="4">F6-686</strain>
    </source>
</reference>
<dbReference type="InterPro" id="IPR039552">
    <property type="entry name" value="IS66_C"/>
</dbReference>
<dbReference type="Proteomes" id="UP000823844">
    <property type="component" value="Unassembled WGS sequence"/>
</dbReference>
<name>A0A9E2KSS0_9LACO</name>
<feature type="domain" description="Transposase IS66 zinc-finger binding" evidence="2">
    <location>
        <begin position="47"/>
        <end position="91"/>
    </location>
</feature>
<dbReference type="AlphaFoldDB" id="A0A9E2KSS0"/>
<evidence type="ECO:0000313" key="5">
    <source>
        <dbReference type="Proteomes" id="UP000823844"/>
    </source>
</evidence>
<evidence type="ECO:0000313" key="4">
    <source>
        <dbReference type="EMBL" id="MBU3828901.1"/>
    </source>
</evidence>
<evidence type="ECO:0000259" key="3">
    <source>
        <dbReference type="Pfam" id="PF13817"/>
    </source>
</evidence>
<feature type="domain" description="Transposase IS66 C-terminal" evidence="3">
    <location>
        <begin position="398"/>
        <end position="439"/>
    </location>
</feature>
<protein>
    <submittedName>
        <fullName evidence="4">IS66 family transposase</fullName>
    </submittedName>
</protein>
<accession>A0A9E2KSS0</accession>
<dbReference type="PANTHER" id="PTHR33678">
    <property type="entry name" value="BLL1576 PROTEIN"/>
    <property type="match status" value="1"/>
</dbReference>
<dbReference type="InterPro" id="IPR052344">
    <property type="entry name" value="Transposase-related"/>
</dbReference>
<evidence type="ECO:0000259" key="2">
    <source>
        <dbReference type="Pfam" id="PF13005"/>
    </source>
</evidence>